<feature type="compositionally biased region" description="Low complexity" evidence="3">
    <location>
        <begin position="135"/>
        <end position="153"/>
    </location>
</feature>
<feature type="compositionally biased region" description="Acidic residues" evidence="3">
    <location>
        <begin position="107"/>
        <end position="116"/>
    </location>
</feature>
<feature type="domain" description="BCNT-C" evidence="4">
    <location>
        <begin position="232"/>
        <end position="312"/>
    </location>
</feature>
<proteinExistence type="predicted"/>
<dbReference type="InterPro" id="IPR027124">
    <property type="entry name" value="Swc5/CFDP1/2"/>
</dbReference>
<feature type="compositionally biased region" description="Basic and acidic residues" evidence="3">
    <location>
        <begin position="89"/>
        <end position="106"/>
    </location>
</feature>
<dbReference type="VEuPathDB" id="VectorBase:AMEM21_008496"/>
<organism evidence="5 6">
    <name type="scientific">Anopheles merus</name>
    <name type="common">Mosquito</name>
    <dbReference type="NCBI Taxonomy" id="30066"/>
    <lineage>
        <taxon>Eukaryota</taxon>
        <taxon>Metazoa</taxon>
        <taxon>Ecdysozoa</taxon>
        <taxon>Arthropoda</taxon>
        <taxon>Hexapoda</taxon>
        <taxon>Insecta</taxon>
        <taxon>Pterygota</taxon>
        <taxon>Neoptera</taxon>
        <taxon>Endopterygota</taxon>
        <taxon>Diptera</taxon>
        <taxon>Nematocera</taxon>
        <taxon>Culicoidea</taxon>
        <taxon>Culicidae</taxon>
        <taxon>Anophelinae</taxon>
        <taxon>Anopheles</taxon>
    </lineage>
</organism>
<feature type="compositionally biased region" description="Basic residues" evidence="3">
    <location>
        <begin position="74"/>
        <end position="88"/>
    </location>
</feature>
<dbReference type="PANTHER" id="PTHR48407">
    <property type="entry name" value="CRANIOFACIAL DEVELOPMENT PROTEIN 1"/>
    <property type="match status" value="1"/>
</dbReference>
<feature type="region of interest" description="Disordered" evidence="3">
    <location>
        <begin position="208"/>
        <end position="239"/>
    </location>
</feature>
<dbReference type="Proteomes" id="UP000075903">
    <property type="component" value="Unassembled WGS sequence"/>
</dbReference>
<feature type="region of interest" description="Disordered" evidence="3">
    <location>
        <begin position="1"/>
        <end position="184"/>
    </location>
</feature>
<dbReference type="PROSITE" id="PS51279">
    <property type="entry name" value="BCNT_C"/>
    <property type="match status" value="1"/>
</dbReference>
<dbReference type="PANTHER" id="PTHR48407:SF1">
    <property type="entry name" value="CRANIOFACIAL DEVELOPMENT PROTEIN 1"/>
    <property type="match status" value="1"/>
</dbReference>
<name>A0A182USQ1_ANOME</name>
<sequence>MRESRVLQIGRPKRGRSPQSMNQEDYPSDSDASDEDFCPDKDDVETGSELDSNDEEQEECGEQLEGKSSNGGGAKRKRKSVPTSRKKTKANEKEVKSHEKAHRSNEEKDEELDEEEEKRRTDALWADFLGGGGSSATSSSTSSTQQANGATSTRTSKPSAEVKKPVTEVKSSSRPKVPEKEKPTVAQLFEFAGEQIVLTEEGGSKILASAESEKSSTVSTRPAAPKSTIPQRSSSGGLGAVLNQLSKKNQLSTLEKTKLDWTSFKRQEGIEEELQTHNKGKEGFLERRDFLERTDLRQFEIEKTFRQTKRSNR</sequence>
<dbReference type="EnsemblMetazoa" id="AMEM002967-RA">
    <property type="protein sequence ID" value="AMEM002967-PA"/>
    <property type="gene ID" value="AMEM002967"/>
</dbReference>
<evidence type="ECO:0000313" key="6">
    <source>
        <dbReference type="Proteomes" id="UP000075903"/>
    </source>
</evidence>
<evidence type="ECO:0000256" key="2">
    <source>
        <dbReference type="ARBA" id="ARBA00030244"/>
    </source>
</evidence>
<evidence type="ECO:0000259" key="4">
    <source>
        <dbReference type="PROSITE" id="PS51279"/>
    </source>
</evidence>
<keyword evidence="6" id="KW-1185">Reference proteome</keyword>
<protein>
    <recommendedName>
        <fullName evidence="1">Craniofacial development protein 1</fullName>
    </recommendedName>
    <alternativeName>
        <fullName evidence="2">Bucentaur</fullName>
    </alternativeName>
</protein>
<evidence type="ECO:0000256" key="1">
    <source>
        <dbReference type="ARBA" id="ARBA00019033"/>
    </source>
</evidence>
<feature type="compositionally biased region" description="Acidic residues" evidence="3">
    <location>
        <begin position="26"/>
        <end position="62"/>
    </location>
</feature>
<evidence type="ECO:0000256" key="3">
    <source>
        <dbReference type="SAM" id="MobiDB-lite"/>
    </source>
</evidence>
<dbReference type="InterPro" id="IPR011421">
    <property type="entry name" value="BCNT-C"/>
</dbReference>
<dbReference type="VEuPathDB" id="VectorBase:AMEM002967"/>
<evidence type="ECO:0000313" key="5">
    <source>
        <dbReference type="EnsemblMetazoa" id="AMEM002967-PA"/>
    </source>
</evidence>
<accession>A0A182USQ1</accession>
<dbReference type="STRING" id="30066.A0A182USQ1"/>
<dbReference type="AlphaFoldDB" id="A0A182USQ1"/>
<dbReference type="GO" id="GO:0000812">
    <property type="term" value="C:Swr1 complex"/>
    <property type="evidence" value="ECO:0007669"/>
    <property type="project" value="TreeGrafter"/>
</dbReference>
<reference evidence="5" key="1">
    <citation type="submission" date="2020-05" db="UniProtKB">
        <authorList>
            <consortium name="EnsemblMetazoa"/>
        </authorList>
    </citation>
    <scope>IDENTIFICATION</scope>
    <source>
        <strain evidence="5">MAF</strain>
    </source>
</reference>
<dbReference type="Pfam" id="PF07572">
    <property type="entry name" value="BCNT"/>
    <property type="match status" value="1"/>
</dbReference>